<feature type="chain" id="PRO_5045571755" description="DUF560 domain-containing protein" evidence="1">
    <location>
        <begin position="30"/>
        <end position="408"/>
    </location>
</feature>
<evidence type="ECO:0000313" key="3">
    <source>
        <dbReference type="Proteomes" id="UP001278188"/>
    </source>
</evidence>
<evidence type="ECO:0000256" key="1">
    <source>
        <dbReference type="SAM" id="SignalP"/>
    </source>
</evidence>
<dbReference type="EMBL" id="JASVDY010000003">
    <property type="protein sequence ID" value="MDV2469395.1"/>
    <property type="molecule type" value="Genomic_DNA"/>
</dbReference>
<proteinExistence type="predicted"/>
<accession>A0ABU3WG83</accession>
<comment type="caution">
    <text evidence="2">The sequence shown here is derived from an EMBL/GenBank/DDBJ whole genome shotgun (WGS) entry which is preliminary data.</text>
</comment>
<reference evidence="2 3" key="1">
    <citation type="submission" date="2023-06" db="EMBL/GenBank/DDBJ databases">
        <title>Genomic Analysis of Acinetobacter Strains Recovered from South Australian Aquatic Samples provides Insights into the Circulation of Antibiotic Resistance determinants in the Environment.</title>
        <authorList>
            <person name="Tobin L."/>
            <person name="Jarocki V.M."/>
            <person name="Kenyon J."/>
            <person name="Drigo B."/>
            <person name="Donner E."/>
            <person name="Djordjevic S.P."/>
            <person name="Hamidian M."/>
        </authorList>
    </citation>
    <scope>NUCLEOTIDE SEQUENCE [LARGE SCALE GENOMIC DNA]</scope>
    <source>
        <strain evidence="2 3">SAAc652</strain>
    </source>
</reference>
<keyword evidence="1" id="KW-0732">Signal</keyword>
<dbReference type="Proteomes" id="UP001278188">
    <property type="component" value="Unassembled WGS sequence"/>
</dbReference>
<name>A0ABU3WG83_9GAMM</name>
<dbReference type="Gene3D" id="1.25.40.10">
    <property type="entry name" value="Tetratricopeptide repeat domain"/>
    <property type="match status" value="1"/>
</dbReference>
<dbReference type="RefSeq" id="WP_317084124.1">
    <property type="nucleotide sequence ID" value="NZ_JASVDY010000003.1"/>
</dbReference>
<sequence length="408" mass="46099">MRDSRYPFVKMLWVLSLSGLALTAPLAYADSEDRTELRPGHPVYDLWDQFYKTEKNNPAQAEQILIQLTEKTPQDVRVWKSLTYLQINQKRPEDALKSITQARELSPQDEELTLQQAYLLNGLGRNAEAVSVFKTLQNSQNPQTKATADQAVLNLQGDQSSTGSAYFADIYFSPSYEDRFSMGVSPLKARAGRYFGESQQGQVYGFASLNRDTKSKGNTNPATLHSNALIFDDNAAIAGVGVSYQPWLNVPVRTYAEVGVSYDLIDRDRSRTRESVVAGVTGYEEWQHQKLTENASSPNWYTDAYGNIATYSREDYSVLSDLRVRSGLYFADHGLKFYGKVHAINDTAQRYYNNLIEVGPGISWKPFKQFPATLSVEKMYGKYISGTPSEIKNTYDNTRVELTFYHGF</sequence>
<evidence type="ECO:0000313" key="2">
    <source>
        <dbReference type="EMBL" id="MDV2469395.1"/>
    </source>
</evidence>
<dbReference type="SUPFAM" id="SSF48452">
    <property type="entry name" value="TPR-like"/>
    <property type="match status" value="1"/>
</dbReference>
<dbReference type="InterPro" id="IPR011990">
    <property type="entry name" value="TPR-like_helical_dom_sf"/>
</dbReference>
<organism evidence="2 3">
    <name type="scientific">Acinetobacter chinensis</name>
    <dbReference type="NCBI Taxonomy" id="2004650"/>
    <lineage>
        <taxon>Bacteria</taxon>
        <taxon>Pseudomonadati</taxon>
        <taxon>Pseudomonadota</taxon>
        <taxon>Gammaproteobacteria</taxon>
        <taxon>Moraxellales</taxon>
        <taxon>Moraxellaceae</taxon>
        <taxon>Acinetobacter</taxon>
    </lineage>
</organism>
<protein>
    <recommendedName>
        <fullName evidence="4">DUF560 domain-containing protein</fullName>
    </recommendedName>
</protein>
<evidence type="ECO:0008006" key="4">
    <source>
        <dbReference type="Google" id="ProtNLM"/>
    </source>
</evidence>
<feature type="signal peptide" evidence="1">
    <location>
        <begin position="1"/>
        <end position="29"/>
    </location>
</feature>
<keyword evidence="3" id="KW-1185">Reference proteome</keyword>
<gene>
    <name evidence="2" type="ORF">QR674_10390</name>
</gene>